<evidence type="ECO:0000313" key="3">
    <source>
        <dbReference type="Proteomes" id="UP001187192"/>
    </source>
</evidence>
<protein>
    <submittedName>
        <fullName evidence="2">Uncharacterized protein</fullName>
    </submittedName>
</protein>
<evidence type="ECO:0000256" key="1">
    <source>
        <dbReference type="SAM" id="MobiDB-lite"/>
    </source>
</evidence>
<name>A0AA88J6Q3_FICCA</name>
<organism evidence="2 3">
    <name type="scientific">Ficus carica</name>
    <name type="common">Common fig</name>
    <dbReference type="NCBI Taxonomy" id="3494"/>
    <lineage>
        <taxon>Eukaryota</taxon>
        <taxon>Viridiplantae</taxon>
        <taxon>Streptophyta</taxon>
        <taxon>Embryophyta</taxon>
        <taxon>Tracheophyta</taxon>
        <taxon>Spermatophyta</taxon>
        <taxon>Magnoliopsida</taxon>
        <taxon>eudicotyledons</taxon>
        <taxon>Gunneridae</taxon>
        <taxon>Pentapetalae</taxon>
        <taxon>rosids</taxon>
        <taxon>fabids</taxon>
        <taxon>Rosales</taxon>
        <taxon>Moraceae</taxon>
        <taxon>Ficeae</taxon>
        <taxon>Ficus</taxon>
    </lineage>
</organism>
<sequence>MLVKEKSFRALANAFYPLWGTLRKEQRKPPPKALLFKAKLYGYLPGQIESGTRSTYHIDLDSRAFGKTLSKSHQVQSNKFLPRIAFEEARGEGGCKGGTSGQEEEEADVEVNLPLGTSLLHNKELAIRLIRQLFRDVDMALRKEKLLDIEREFKEVHASANDLAKEFQILDQMAKDGVKMFGELGSRYRMQKYSKATLKARYKLLKKYKQGLLVEGDVDEEIKLYEESLVEAEASTSATKSNVVPPAPAMSEPVIAEP</sequence>
<gene>
    <name evidence="2" type="ORF">TIFTF001_033117</name>
</gene>
<feature type="region of interest" description="Disordered" evidence="1">
    <location>
        <begin position="234"/>
        <end position="258"/>
    </location>
</feature>
<accession>A0AA88J6Q3</accession>
<dbReference type="AlphaFoldDB" id="A0AA88J6Q3"/>
<dbReference type="Proteomes" id="UP001187192">
    <property type="component" value="Unassembled WGS sequence"/>
</dbReference>
<evidence type="ECO:0000313" key="2">
    <source>
        <dbReference type="EMBL" id="GMN64039.1"/>
    </source>
</evidence>
<keyword evidence="3" id="KW-1185">Reference proteome</keyword>
<proteinExistence type="predicted"/>
<comment type="caution">
    <text evidence="2">The sequence shown here is derived from an EMBL/GenBank/DDBJ whole genome shotgun (WGS) entry which is preliminary data.</text>
</comment>
<reference evidence="2" key="1">
    <citation type="submission" date="2023-07" db="EMBL/GenBank/DDBJ databases">
        <title>draft genome sequence of fig (Ficus carica).</title>
        <authorList>
            <person name="Takahashi T."/>
            <person name="Nishimura K."/>
        </authorList>
    </citation>
    <scope>NUCLEOTIDE SEQUENCE</scope>
</reference>
<dbReference type="EMBL" id="BTGU01000166">
    <property type="protein sequence ID" value="GMN64039.1"/>
    <property type="molecule type" value="Genomic_DNA"/>
</dbReference>